<keyword evidence="9" id="KW-0687">Ribonucleoprotein</keyword>
<keyword evidence="3" id="KW-0809">Transit peptide</keyword>
<dbReference type="Pfam" id="PF09243">
    <property type="entry name" value="Rsm22"/>
    <property type="match status" value="2"/>
</dbReference>
<evidence type="ECO:0000256" key="7">
    <source>
        <dbReference type="ARBA" id="ARBA00045681"/>
    </source>
</evidence>
<evidence type="ECO:0000256" key="6">
    <source>
        <dbReference type="ARBA" id="ARBA00023128"/>
    </source>
</evidence>
<evidence type="ECO:0000256" key="4">
    <source>
        <dbReference type="ARBA" id="ARBA00023004"/>
    </source>
</evidence>
<dbReference type="InterPro" id="IPR015324">
    <property type="entry name" value="Ribosomal_Rsm22-like"/>
</dbReference>
<evidence type="ECO:0000256" key="3">
    <source>
        <dbReference type="ARBA" id="ARBA00022946"/>
    </source>
</evidence>
<feature type="compositionally biased region" description="Basic residues" evidence="8">
    <location>
        <begin position="573"/>
        <end position="586"/>
    </location>
</feature>
<sequence>MPWFSQVARTGAPALLRRAGQSASMEAAVSMSEAMGARDAADPTLRAQFLRHQEPDESAVAQRLSPAARLGSSKVQGDAIVAMPPHLLSRIETLLSTSNKAQLRRDGHHMASLLRSAPTAHDATRLELSRAQVFLQSLASVRAGPLYLSTQLAARYAVLVRVLDEVRRRMPSTSAAPWVPAKLYDFCMHTGEALWAYAHVFGAPSLSEYQAEAPDGSLIKTAAALQNDACWQHTRTSLRVRGDEAHVLRDRPACESGTPSLGVHAFGLSALGSDLAREKEVLRLWKSGAEVLVLVEEATPRGFACIAAARSQLLALGRPSSDCHVMAPCPHDGACPVWRLDALLSPSVRRPIDVCGHSQMYRVPSFMRATTRLQRGDATTEFCYVILHRTARPSLSDALPAWTAHIPAELQAHVPAAVEHLAAGARSGQLDALRATRAAVPPPSVPAEVERCAATLAAAGIDEHRVMQVDAYAWPRLVRPPLKKGGHVTMDACCPTGDVRRFTVAKSAGRQAYQDARKVRHGELFAHAMKAGRSVPLSPLPEHDTPEKGADTASEHRQLGPDAQSYTLQHGLLPKRRSVHAPKHKPSTVLDATRSDVRTSRKPSRTALEQALQAQGW</sequence>
<keyword evidence="9" id="KW-0689">Ribosomal protein</keyword>
<dbReference type="GO" id="GO:0006412">
    <property type="term" value="P:translation"/>
    <property type="evidence" value="ECO:0007669"/>
    <property type="project" value="InterPro"/>
</dbReference>
<keyword evidence="4" id="KW-0408">Iron</keyword>
<comment type="subcellular location">
    <subcellularLocation>
        <location evidence="1">Mitochondrion</location>
    </subcellularLocation>
</comment>
<evidence type="ECO:0000256" key="8">
    <source>
        <dbReference type="SAM" id="MobiDB-lite"/>
    </source>
</evidence>
<dbReference type="AlphaFoldDB" id="A0AAF0J127"/>
<feature type="region of interest" description="Disordered" evidence="8">
    <location>
        <begin position="573"/>
        <end position="617"/>
    </location>
</feature>
<evidence type="ECO:0000313" key="10">
    <source>
        <dbReference type="Proteomes" id="UP001213623"/>
    </source>
</evidence>
<comment type="function">
    <text evidence="7">Mitochondrial ribosome (mitoribosome) assembly factor. Binds at the interface of the head and body domains of the mitochondrial small ribosomal subunit (mt-SSU), occluding the mRNA channel and preventing compaction of the head domain towards the body. Probable inactive methyltransferase: retains the characteristic folding and ability to bind S-adenosyl-L-methionine, but it probably lost its methyltransferase activity.</text>
</comment>
<feature type="compositionally biased region" description="Basic and acidic residues" evidence="8">
    <location>
        <begin position="541"/>
        <end position="557"/>
    </location>
</feature>
<evidence type="ECO:0000256" key="5">
    <source>
        <dbReference type="ARBA" id="ARBA00023014"/>
    </source>
</evidence>
<dbReference type="GO" id="GO:0046872">
    <property type="term" value="F:metal ion binding"/>
    <property type="evidence" value="ECO:0007669"/>
    <property type="project" value="UniProtKB-KW"/>
</dbReference>
<dbReference type="PANTHER" id="PTHR13184">
    <property type="entry name" value="37S RIBOSOMAL PROTEIN S22"/>
    <property type="match status" value="1"/>
</dbReference>
<dbReference type="EMBL" id="CP119892">
    <property type="protein sequence ID" value="WFD25509.1"/>
    <property type="molecule type" value="Genomic_DNA"/>
</dbReference>
<feature type="region of interest" description="Disordered" evidence="8">
    <location>
        <begin position="532"/>
        <end position="557"/>
    </location>
</feature>
<proteinExistence type="predicted"/>
<keyword evidence="5" id="KW-0411">Iron-sulfur</keyword>
<gene>
    <name evidence="9" type="primary">RSM22</name>
    <name evidence="9" type="ORF">MNAN1_000469</name>
</gene>
<evidence type="ECO:0000256" key="2">
    <source>
        <dbReference type="ARBA" id="ARBA00022723"/>
    </source>
</evidence>
<protein>
    <submittedName>
        <fullName evidence="9">37S ribosomal protein S22</fullName>
    </submittedName>
</protein>
<keyword evidence="6" id="KW-0496">Mitochondrion</keyword>
<keyword evidence="2" id="KW-0479">Metal-binding</keyword>
<dbReference type="GO" id="GO:0005763">
    <property type="term" value="C:mitochondrial small ribosomal subunit"/>
    <property type="evidence" value="ECO:0007669"/>
    <property type="project" value="TreeGrafter"/>
</dbReference>
<evidence type="ECO:0000256" key="1">
    <source>
        <dbReference type="ARBA" id="ARBA00004173"/>
    </source>
</evidence>
<name>A0AAF0J127_9BASI</name>
<dbReference type="Proteomes" id="UP001213623">
    <property type="component" value="Chromosome 1"/>
</dbReference>
<organism evidence="9 10">
    <name type="scientific">Malassezia nana</name>
    <dbReference type="NCBI Taxonomy" id="180528"/>
    <lineage>
        <taxon>Eukaryota</taxon>
        <taxon>Fungi</taxon>
        <taxon>Dikarya</taxon>
        <taxon>Basidiomycota</taxon>
        <taxon>Ustilaginomycotina</taxon>
        <taxon>Malasseziomycetes</taxon>
        <taxon>Malasseziales</taxon>
        <taxon>Malasseziaceae</taxon>
        <taxon>Malassezia</taxon>
    </lineage>
</organism>
<dbReference type="GO" id="GO:0051536">
    <property type="term" value="F:iron-sulfur cluster binding"/>
    <property type="evidence" value="ECO:0007669"/>
    <property type="project" value="UniProtKB-KW"/>
</dbReference>
<reference evidence="9" key="1">
    <citation type="submission" date="2023-03" db="EMBL/GenBank/DDBJ databases">
        <title>Mating type loci evolution in Malassezia.</title>
        <authorList>
            <person name="Coelho M.A."/>
        </authorList>
    </citation>
    <scope>NUCLEOTIDE SEQUENCE</scope>
    <source>
        <strain evidence="9">CBS 9557</strain>
    </source>
</reference>
<evidence type="ECO:0000313" key="9">
    <source>
        <dbReference type="EMBL" id="WFD25509.1"/>
    </source>
</evidence>
<keyword evidence="10" id="KW-1185">Reference proteome</keyword>
<dbReference type="GO" id="GO:0003735">
    <property type="term" value="F:structural constituent of ribosome"/>
    <property type="evidence" value="ECO:0007669"/>
    <property type="project" value="TreeGrafter"/>
</dbReference>
<accession>A0AAF0J127</accession>
<dbReference type="PANTHER" id="PTHR13184:SF5">
    <property type="entry name" value="METHYLTRANSFERASE-LIKE PROTEIN 17, MITOCHONDRIAL"/>
    <property type="match status" value="1"/>
</dbReference>
<dbReference type="GO" id="GO:0008168">
    <property type="term" value="F:methyltransferase activity"/>
    <property type="evidence" value="ECO:0007669"/>
    <property type="project" value="InterPro"/>
</dbReference>
<dbReference type="InterPro" id="IPR052571">
    <property type="entry name" value="Mt_RNA_Methyltransferase"/>
</dbReference>